<protein>
    <submittedName>
        <fullName evidence="1">Uncharacterized protein</fullName>
    </submittedName>
</protein>
<name>A0A4S8HX26_9BACT</name>
<organism evidence="1 2">
    <name type="scientific">Niastella caeni</name>
    <dbReference type="NCBI Taxonomy" id="2569763"/>
    <lineage>
        <taxon>Bacteria</taxon>
        <taxon>Pseudomonadati</taxon>
        <taxon>Bacteroidota</taxon>
        <taxon>Chitinophagia</taxon>
        <taxon>Chitinophagales</taxon>
        <taxon>Chitinophagaceae</taxon>
        <taxon>Niastella</taxon>
    </lineage>
</organism>
<comment type="caution">
    <text evidence="1">The sequence shown here is derived from an EMBL/GenBank/DDBJ whole genome shotgun (WGS) entry which is preliminary data.</text>
</comment>
<accession>A0A4S8HX26</accession>
<sequence length="72" mass="8155">MNGESAIIRLNDPEYFKVLQVLNRTITLLADLNTSTNVTQIRQRLSEIINRQIDENTTIFAGVPAKIIKTIN</sequence>
<evidence type="ECO:0000313" key="1">
    <source>
        <dbReference type="EMBL" id="THU40217.1"/>
    </source>
</evidence>
<dbReference type="AlphaFoldDB" id="A0A4S8HX26"/>
<proteinExistence type="predicted"/>
<dbReference type="OrthoDB" id="9812571at2"/>
<dbReference type="EMBL" id="STFF01000002">
    <property type="protein sequence ID" value="THU40217.1"/>
    <property type="molecule type" value="Genomic_DNA"/>
</dbReference>
<reference evidence="1 2" key="1">
    <citation type="submission" date="2019-04" db="EMBL/GenBank/DDBJ databases">
        <title>Niastella caeni sp. nov., isolated from activated sludge.</title>
        <authorList>
            <person name="Sheng M."/>
        </authorList>
    </citation>
    <scope>NUCLEOTIDE SEQUENCE [LARGE SCALE GENOMIC DNA]</scope>
    <source>
        <strain evidence="1 2">HX-2-15</strain>
    </source>
</reference>
<dbReference type="Proteomes" id="UP000306918">
    <property type="component" value="Unassembled WGS sequence"/>
</dbReference>
<dbReference type="RefSeq" id="WP_136576971.1">
    <property type="nucleotide sequence ID" value="NZ_STFF01000002.1"/>
</dbReference>
<evidence type="ECO:0000313" key="2">
    <source>
        <dbReference type="Proteomes" id="UP000306918"/>
    </source>
</evidence>
<keyword evidence="2" id="KW-1185">Reference proteome</keyword>
<gene>
    <name evidence="1" type="ORF">FAM09_10115</name>
</gene>